<name>A0A9P8MT58_9HYPO</name>
<protein>
    <recommendedName>
        <fullName evidence="2">BZIP domain-containing protein</fullName>
    </recommendedName>
</protein>
<reference evidence="3" key="1">
    <citation type="submission" date="2021-09" db="EMBL/GenBank/DDBJ databases">
        <title>A high-quality genome of the endoparasitic fungus Hirsutella rhossiliensis with a comparison of Hirsutella genomes reveals transposable elements contributing to genome size variation.</title>
        <authorList>
            <person name="Lin R."/>
            <person name="Jiao Y."/>
            <person name="Sun X."/>
            <person name="Ling J."/>
            <person name="Xie B."/>
            <person name="Cheng X."/>
        </authorList>
    </citation>
    <scope>NUCLEOTIDE SEQUENCE</scope>
    <source>
        <strain evidence="3">HR02</strain>
    </source>
</reference>
<sequence>MQVLATQDLLPSSQGPSSTSPTPSSASGASSPHSPPGVGDCITASSGNTRGKVRKGRKMPGSDLSLPSPKELSKEDDWTRVKDPKEKKRIQNRVAQRTYRNRMKAKLGELQAKLDSHERRRFQHNSHESNEPCGGVKYMTHAGPCAVAESLPSSMAGKKPLTQTPVLQQSIYEPPPDESGSSLYGQDFRYLNSPPNSHTSPQPPNGILSSPPRPGADGSITVSQDFVLDCLRFQTQLLNRLNSIQNPETKSVAPPPYGADDGLAPSGLGRSQNVDCTSAYTPSHTAGLDFAFEEPVEDWKGDLLDPKMRDHSPPADGLHYHSLPAMPPFLGSTVDAHTNVPHVARPTLSGNSSLDERVGGFMQHVEAAGFNCFEDLVTAYYSDAFVETSPLAHEQYLSRNRRLPKVISDLFRATNDWSTWERRGFHDEILKTAESLLISETSSAHEIIMSRLKPLIEVQDGIVSPHAAEALLDVRKSIQQDLPNSWSFAMALAAENRSPWQQDRSNTALATILLLQFAGRIPHSQLLQLIGICL</sequence>
<dbReference type="Proteomes" id="UP000824596">
    <property type="component" value="Unassembled WGS sequence"/>
</dbReference>
<dbReference type="InterPro" id="IPR004827">
    <property type="entry name" value="bZIP"/>
</dbReference>
<accession>A0A9P8MT58</accession>
<dbReference type="GeneID" id="68357244"/>
<evidence type="ECO:0000256" key="1">
    <source>
        <dbReference type="SAM" id="MobiDB-lite"/>
    </source>
</evidence>
<dbReference type="InterPro" id="IPR052635">
    <property type="entry name" value="Sec_Metab_Biosynth_Reg"/>
</dbReference>
<dbReference type="PANTHER" id="PTHR39607:SF1">
    <property type="entry name" value="B-ZIP TRANSCRIPTION FACTOR (EUROFUNG)"/>
    <property type="match status" value="1"/>
</dbReference>
<dbReference type="PANTHER" id="PTHR39607">
    <property type="entry name" value="XANTHOCILLIN BIOSYNTHESIS CLUSTER TRANSCRIPTION FACTOR XANC-RELATED"/>
    <property type="match status" value="1"/>
</dbReference>
<evidence type="ECO:0000259" key="2">
    <source>
        <dbReference type="PROSITE" id="PS00036"/>
    </source>
</evidence>
<feature type="region of interest" description="Disordered" evidence="1">
    <location>
        <begin position="246"/>
        <end position="270"/>
    </location>
</feature>
<evidence type="ECO:0000313" key="3">
    <source>
        <dbReference type="EMBL" id="KAH0960962.1"/>
    </source>
</evidence>
<feature type="domain" description="BZIP" evidence="2">
    <location>
        <begin position="87"/>
        <end position="102"/>
    </location>
</feature>
<organism evidence="3 4">
    <name type="scientific">Hirsutella rhossiliensis</name>
    <dbReference type="NCBI Taxonomy" id="111463"/>
    <lineage>
        <taxon>Eukaryota</taxon>
        <taxon>Fungi</taxon>
        <taxon>Dikarya</taxon>
        <taxon>Ascomycota</taxon>
        <taxon>Pezizomycotina</taxon>
        <taxon>Sordariomycetes</taxon>
        <taxon>Hypocreomycetidae</taxon>
        <taxon>Hypocreales</taxon>
        <taxon>Ophiocordycipitaceae</taxon>
        <taxon>Hirsutella</taxon>
    </lineage>
</organism>
<dbReference type="GO" id="GO:0003700">
    <property type="term" value="F:DNA-binding transcription factor activity"/>
    <property type="evidence" value="ECO:0007669"/>
    <property type="project" value="InterPro"/>
</dbReference>
<dbReference type="Gene3D" id="1.20.5.170">
    <property type="match status" value="1"/>
</dbReference>
<feature type="compositionally biased region" description="Basic and acidic residues" evidence="1">
    <location>
        <begin position="71"/>
        <end position="86"/>
    </location>
</feature>
<feature type="compositionally biased region" description="Low complexity" evidence="1">
    <location>
        <begin position="11"/>
        <end position="32"/>
    </location>
</feature>
<evidence type="ECO:0000313" key="4">
    <source>
        <dbReference type="Proteomes" id="UP000824596"/>
    </source>
</evidence>
<feature type="region of interest" description="Disordered" evidence="1">
    <location>
        <begin position="1"/>
        <end position="90"/>
    </location>
</feature>
<dbReference type="AlphaFoldDB" id="A0A9P8MT58"/>
<dbReference type="InterPro" id="IPR046347">
    <property type="entry name" value="bZIP_sf"/>
</dbReference>
<comment type="caution">
    <text evidence="3">The sequence shown here is derived from an EMBL/GenBank/DDBJ whole genome shotgun (WGS) entry which is preliminary data.</text>
</comment>
<dbReference type="CDD" id="cd14688">
    <property type="entry name" value="bZIP_YAP"/>
    <property type="match status" value="1"/>
</dbReference>
<gene>
    <name evidence="3" type="ORF">HRG_08115</name>
</gene>
<dbReference type="PROSITE" id="PS00036">
    <property type="entry name" value="BZIP_BASIC"/>
    <property type="match status" value="1"/>
</dbReference>
<dbReference type="EMBL" id="JAIZPD010000009">
    <property type="protein sequence ID" value="KAH0960962.1"/>
    <property type="molecule type" value="Genomic_DNA"/>
</dbReference>
<proteinExistence type="predicted"/>
<dbReference type="OrthoDB" id="194358at2759"/>
<dbReference type="SUPFAM" id="SSF57959">
    <property type="entry name" value="Leucine zipper domain"/>
    <property type="match status" value="1"/>
</dbReference>
<feature type="region of interest" description="Disordered" evidence="1">
    <location>
        <begin position="170"/>
        <end position="220"/>
    </location>
</feature>
<keyword evidence="4" id="KW-1185">Reference proteome</keyword>
<dbReference type="RefSeq" id="XP_044718475.1">
    <property type="nucleotide sequence ID" value="XM_044866586.1"/>
</dbReference>